<keyword evidence="2" id="KW-1185">Reference proteome</keyword>
<organism evidence="1 2">
    <name type="scientific">Paenibacillus kyungheensis</name>
    <dbReference type="NCBI Taxonomy" id="1452732"/>
    <lineage>
        <taxon>Bacteria</taxon>
        <taxon>Bacillati</taxon>
        <taxon>Bacillota</taxon>
        <taxon>Bacilli</taxon>
        <taxon>Bacillales</taxon>
        <taxon>Paenibacillaceae</taxon>
        <taxon>Paenibacillus</taxon>
    </lineage>
</organism>
<sequence length="189" mass="21771">MKIIFIRHGQGEHTLSPTESLHINHPSLTEKGKQQAQQLAHTFPLHTDDTIVISPTRRTIQTSLIWSQNISCTLIVHPFVGPRMFPLLAPDQAYSCDQILPLHQIRSDYPSVRIAECSQHIWRGGINTISEQEFSTVADQFITWCRQQDQPRIYIVTHDGTINAYRSYFGESVTRHHFLQESQSYVLHI</sequence>
<dbReference type="EMBL" id="CP117416">
    <property type="protein sequence ID" value="WCT54962.1"/>
    <property type="molecule type" value="Genomic_DNA"/>
</dbReference>
<accession>A0AAX3LYA7</accession>
<proteinExistence type="predicted"/>
<dbReference type="SUPFAM" id="SSF53254">
    <property type="entry name" value="Phosphoglycerate mutase-like"/>
    <property type="match status" value="1"/>
</dbReference>
<evidence type="ECO:0000313" key="1">
    <source>
        <dbReference type="EMBL" id="WCT54962.1"/>
    </source>
</evidence>
<dbReference type="Proteomes" id="UP001220509">
    <property type="component" value="Chromosome"/>
</dbReference>
<dbReference type="RefSeq" id="WP_273613423.1">
    <property type="nucleotide sequence ID" value="NZ_CP117416.1"/>
</dbReference>
<reference evidence="1 2" key="1">
    <citation type="submission" date="2023-02" db="EMBL/GenBank/DDBJ databases">
        <title>Genome sequence of Paenibacillus kyungheensis KACC 18744.</title>
        <authorList>
            <person name="Kim S."/>
            <person name="Heo J."/>
            <person name="Kwon S.-W."/>
        </authorList>
    </citation>
    <scope>NUCLEOTIDE SEQUENCE [LARGE SCALE GENOMIC DNA]</scope>
    <source>
        <strain evidence="1 2">KACC 18744</strain>
    </source>
</reference>
<dbReference type="InterPro" id="IPR029033">
    <property type="entry name" value="His_PPase_superfam"/>
</dbReference>
<dbReference type="PANTHER" id="PTHR48100:SF1">
    <property type="entry name" value="HISTIDINE PHOSPHATASE FAMILY PROTEIN-RELATED"/>
    <property type="match status" value="1"/>
</dbReference>
<dbReference type="Pfam" id="PF00300">
    <property type="entry name" value="His_Phos_1"/>
    <property type="match status" value="1"/>
</dbReference>
<evidence type="ECO:0000313" key="2">
    <source>
        <dbReference type="Proteomes" id="UP001220509"/>
    </source>
</evidence>
<dbReference type="GO" id="GO:0016791">
    <property type="term" value="F:phosphatase activity"/>
    <property type="evidence" value="ECO:0007669"/>
    <property type="project" value="TreeGrafter"/>
</dbReference>
<dbReference type="SMART" id="SM00855">
    <property type="entry name" value="PGAM"/>
    <property type="match status" value="1"/>
</dbReference>
<dbReference type="GO" id="GO:0005737">
    <property type="term" value="C:cytoplasm"/>
    <property type="evidence" value="ECO:0007669"/>
    <property type="project" value="TreeGrafter"/>
</dbReference>
<gene>
    <name evidence="1" type="ORF">PQ456_17495</name>
</gene>
<protein>
    <submittedName>
        <fullName evidence="1">Phosphoglycerate mutase family protein</fullName>
    </submittedName>
</protein>
<dbReference type="InterPro" id="IPR050275">
    <property type="entry name" value="PGM_Phosphatase"/>
</dbReference>
<dbReference type="Gene3D" id="3.40.50.1240">
    <property type="entry name" value="Phosphoglycerate mutase-like"/>
    <property type="match status" value="1"/>
</dbReference>
<dbReference type="PANTHER" id="PTHR48100">
    <property type="entry name" value="BROAD-SPECIFICITY PHOSPHATASE YOR283W-RELATED"/>
    <property type="match status" value="1"/>
</dbReference>
<dbReference type="CDD" id="cd07040">
    <property type="entry name" value="HP"/>
    <property type="match status" value="1"/>
</dbReference>
<dbReference type="AlphaFoldDB" id="A0AAX3LYA7"/>
<name>A0AAX3LYA7_9BACL</name>
<dbReference type="KEGG" id="pka:PQ456_17495"/>
<dbReference type="InterPro" id="IPR013078">
    <property type="entry name" value="His_Pase_superF_clade-1"/>
</dbReference>